<feature type="compositionally biased region" description="Low complexity" evidence="1">
    <location>
        <begin position="166"/>
        <end position="179"/>
    </location>
</feature>
<gene>
    <name evidence="2" type="ORF">KCQ71_20980</name>
</gene>
<evidence type="ECO:0000256" key="1">
    <source>
        <dbReference type="SAM" id="MobiDB-lite"/>
    </source>
</evidence>
<organism evidence="2 3">
    <name type="scientific">Occultella gossypii</name>
    <dbReference type="NCBI Taxonomy" id="2800820"/>
    <lineage>
        <taxon>Bacteria</taxon>
        <taxon>Bacillati</taxon>
        <taxon>Actinomycetota</taxon>
        <taxon>Actinomycetes</taxon>
        <taxon>Micrococcales</taxon>
        <taxon>Ruaniaceae</taxon>
        <taxon>Occultella</taxon>
    </lineage>
</organism>
<feature type="compositionally biased region" description="Basic and acidic residues" evidence="1">
    <location>
        <begin position="156"/>
        <end position="165"/>
    </location>
</feature>
<feature type="compositionally biased region" description="Polar residues" evidence="1">
    <location>
        <begin position="189"/>
        <end position="204"/>
    </location>
</feature>
<protein>
    <submittedName>
        <fullName evidence="2">Uncharacterized protein</fullName>
    </submittedName>
</protein>
<proteinExistence type="predicted"/>
<feature type="compositionally biased region" description="Acidic residues" evidence="1">
    <location>
        <begin position="44"/>
        <end position="60"/>
    </location>
</feature>
<feature type="compositionally biased region" description="Low complexity" evidence="1">
    <location>
        <begin position="412"/>
        <end position="430"/>
    </location>
</feature>
<evidence type="ECO:0000313" key="2">
    <source>
        <dbReference type="EMBL" id="MBZ2198635.1"/>
    </source>
</evidence>
<feature type="region of interest" description="Disordered" evidence="1">
    <location>
        <begin position="40"/>
        <end position="71"/>
    </location>
</feature>
<keyword evidence="3" id="KW-1185">Reference proteome</keyword>
<comment type="caution">
    <text evidence="2">The sequence shown here is derived from an EMBL/GenBank/DDBJ whole genome shotgun (WGS) entry which is preliminary data.</text>
</comment>
<accession>A0ABS7SES6</accession>
<sequence length="478" mass="47054">MFLGATFTAAASADDSLVGGLLEDATVVADEATVMVDEVVGGSEEGESAPDSVETGDGEAEASAAGEEAVPFEMADPVEGEESSDRSTFAATDAVTEVTDGAVDVVERLAEPVAETVELTVDDVPAIVDAVNGAAVAVTEPVADVAADAQAASGEPRADENEREVVPAPSTAPTTTVAAEGGTDASAAGPQTLSQPEAATELTDQTAEVFARRAVEDEPGISTAVRDLAGRIPSVTALVADVAGPVSEEIDLPVERIFDPLVGDVIAPVLREVVTPIVEAVDPVVADVVAIAVEGLAQPVVAGVVGPMVGSVAGLALMAAVGEGLDDYPALRFVHLSASAAQDVPVEPVGARTPAPDQVSVEAATQAADPSSFVQGSVLDVDGFGQEESSMAAVASGAVAPGEIGQGGPGSGSAPVPATAPASAPTGTARAAGPTFGTGYADIVSGLWVPANSSSALAVAASPSTVLEVLLEVAIAPD</sequence>
<dbReference type="Proteomes" id="UP000826651">
    <property type="component" value="Unassembled WGS sequence"/>
</dbReference>
<dbReference type="RefSeq" id="WP_223409753.1">
    <property type="nucleotide sequence ID" value="NZ_JAGSHT010000021.1"/>
</dbReference>
<feature type="region of interest" description="Disordered" evidence="1">
    <location>
        <begin position="148"/>
        <end position="204"/>
    </location>
</feature>
<dbReference type="EMBL" id="JAGSHT010000021">
    <property type="protein sequence ID" value="MBZ2198635.1"/>
    <property type="molecule type" value="Genomic_DNA"/>
</dbReference>
<reference evidence="2 3" key="1">
    <citation type="submission" date="2021-04" db="EMBL/GenBank/DDBJ databases">
        <title>Ruania sp. nov., isolated from sandy soil of mangrove forest.</title>
        <authorList>
            <person name="Ge X."/>
            <person name="Huang R."/>
            <person name="Liu W."/>
        </authorList>
    </citation>
    <scope>NUCLEOTIDE SEQUENCE [LARGE SCALE GENOMIC DNA]</scope>
    <source>
        <strain evidence="2 3">N2-46</strain>
    </source>
</reference>
<evidence type="ECO:0000313" key="3">
    <source>
        <dbReference type="Proteomes" id="UP000826651"/>
    </source>
</evidence>
<feature type="region of interest" description="Disordered" evidence="1">
    <location>
        <begin position="402"/>
        <end position="430"/>
    </location>
</feature>
<name>A0ABS7SES6_9MICO</name>